<evidence type="ECO:0000313" key="3">
    <source>
        <dbReference type="Proteomes" id="UP000823614"/>
    </source>
</evidence>
<proteinExistence type="predicted"/>
<feature type="transmembrane region" description="Helical" evidence="1">
    <location>
        <begin position="39"/>
        <end position="57"/>
    </location>
</feature>
<organism evidence="2 3">
    <name type="scientific">Candidatus Gallilactobacillus intestinavium</name>
    <dbReference type="NCBI Taxonomy" id="2840838"/>
    <lineage>
        <taxon>Bacteria</taxon>
        <taxon>Bacillati</taxon>
        <taxon>Bacillota</taxon>
        <taxon>Bacilli</taxon>
        <taxon>Lactobacillales</taxon>
        <taxon>Lactobacillaceae</taxon>
        <taxon>Lactobacillaceae incertae sedis</taxon>
        <taxon>Candidatus Gallilactobacillus</taxon>
    </lineage>
</organism>
<sequence>MKKNDLSMSDKQVAVMIILGIIIGVIGAWLTGISFRGSFILAVVFMFIFDCLYLYLFRKFKQYEIKKG</sequence>
<reference evidence="2" key="2">
    <citation type="journal article" date="2021" name="PeerJ">
        <title>Extensive microbial diversity within the chicken gut microbiome revealed by metagenomics and culture.</title>
        <authorList>
            <person name="Gilroy R."/>
            <person name="Ravi A."/>
            <person name="Getino M."/>
            <person name="Pursley I."/>
            <person name="Horton D.L."/>
            <person name="Alikhan N.F."/>
            <person name="Baker D."/>
            <person name="Gharbi K."/>
            <person name="Hall N."/>
            <person name="Watson M."/>
            <person name="Adriaenssens E.M."/>
            <person name="Foster-Nyarko E."/>
            <person name="Jarju S."/>
            <person name="Secka A."/>
            <person name="Antonio M."/>
            <person name="Oren A."/>
            <person name="Chaudhuri R.R."/>
            <person name="La Ragione R."/>
            <person name="Hildebrand F."/>
            <person name="Pallen M.J."/>
        </authorList>
    </citation>
    <scope>NUCLEOTIDE SEQUENCE</scope>
    <source>
        <strain evidence="2">C6-149</strain>
    </source>
</reference>
<reference evidence="2" key="1">
    <citation type="submission" date="2020-10" db="EMBL/GenBank/DDBJ databases">
        <authorList>
            <person name="Gilroy R."/>
        </authorList>
    </citation>
    <scope>NUCLEOTIDE SEQUENCE</scope>
    <source>
        <strain evidence="2">C6-149</strain>
    </source>
</reference>
<dbReference type="Proteomes" id="UP000823614">
    <property type="component" value="Unassembled WGS sequence"/>
</dbReference>
<keyword evidence="1" id="KW-0812">Transmembrane</keyword>
<accession>A0A9D9E3V5</accession>
<name>A0A9D9E3V5_9LACO</name>
<evidence type="ECO:0000313" key="2">
    <source>
        <dbReference type="EMBL" id="MBO8440869.1"/>
    </source>
</evidence>
<gene>
    <name evidence="2" type="ORF">IAA89_00230</name>
</gene>
<dbReference type="AlphaFoldDB" id="A0A9D9E3V5"/>
<feature type="transmembrane region" description="Helical" evidence="1">
    <location>
        <begin position="12"/>
        <end position="33"/>
    </location>
</feature>
<keyword evidence="1" id="KW-0472">Membrane</keyword>
<comment type="caution">
    <text evidence="2">The sequence shown here is derived from an EMBL/GenBank/DDBJ whole genome shotgun (WGS) entry which is preliminary data.</text>
</comment>
<dbReference type="EMBL" id="JADIMP010000006">
    <property type="protein sequence ID" value="MBO8440869.1"/>
    <property type="molecule type" value="Genomic_DNA"/>
</dbReference>
<protein>
    <submittedName>
        <fullName evidence="2">Uncharacterized protein</fullName>
    </submittedName>
</protein>
<keyword evidence="1" id="KW-1133">Transmembrane helix</keyword>
<evidence type="ECO:0000256" key="1">
    <source>
        <dbReference type="SAM" id="Phobius"/>
    </source>
</evidence>